<protein>
    <submittedName>
        <fullName evidence="2">Uncharacterized protein</fullName>
    </submittedName>
</protein>
<keyword evidence="1" id="KW-0812">Transmembrane</keyword>
<keyword evidence="1" id="KW-0472">Membrane</keyword>
<dbReference type="Proteomes" id="UP000799757">
    <property type="component" value="Unassembled WGS sequence"/>
</dbReference>
<organism evidence="2 3">
    <name type="scientific">Melanomma pulvis-pyrius CBS 109.77</name>
    <dbReference type="NCBI Taxonomy" id="1314802"/>
    <lineage>
        <taxon>Eukaryota</taxon>
        <taxon>Fungi</taxon>
        <taxon>Dikarya</taxon>
        <taxon>Ascomycota</taxon>
        <taxon>Pezizomycotina</taxon>
        <taxon>Dothideomycetes</taxon>
        <taxon>Pleosporomycetidae</taxon>
        <taxon>Pleosporales</taxon>
        <taxon>Melanommataceae</taxon>
        <taxon>Melanomma</taxon>
    </lineage>
</organism>
<feature type="transmembrane region" description="Helical" evidence="1">
    <location>
        <begin position="41"/>
        <end position="59"/>
    </location>
</feature>
<gene>
    <name evidence="2" type="ORF">K505DRAFT_135420</name>
</gene>
<keyword evidence="3" id="KW-1185">Reference proteome</keyword>
<proteinExistence type="predicted"/>
<sequence length="62" mass="7002">MGSVGYLGVHGLWVAAAAWVRGVQPLVFSLSNCHRLSDLVIDWWWTIAGSALYLTSFYMNKW</sequence>
<reference evidence="2" key="1">
    <citation type="journal article" date="2020" name="Stud. Mycol.">
        <title>101 Dothideomycetes genomes: a test case for predicting lifestyles and emergence of pathogens.</title>
        <authorList>
            <person name="Haridas S."/>
            <person name="Albert R."/>
            <person name="Binder M."/>
            <person name="Bloem J."/>
            <person name="Labutti K."/>
            <person name="Salamov A."/>
            <person name="Andreopoulos B."/>
            <person name="Baker S."/>
            <person name="Barry K."/>
            <person name="Bills G."/>
            <person name="Bluhm B."/>
            <person name="Cannon C."/>
            <person name="Castanera R."/>
            <person name="Culley D."/>
            <person name="Daum C."/>
            <person name="Ezra D."/>
            <person name="Gonzalez J."/>
            <person name="Henrissat B."/>
            <person name="Kuo A."/>
            <person name="Liang C."/>
            <person name="Lipzen A."/>
            <person name="Lutzoni F."/>
            <person name="Magnuson J."/>
            <person name="Mondo S."/>
            <person name="Nolan M."/>
            <person name="Ohm R."/>
            <person name="Pangilinan J."/>
            <person name="Park H.-J."/>
            <person name="Ramirez L."/>
            <person name="Alfaro M."/>
            <person name="Sun H."/>
            <person name="Tritt A."/>
            <person name="Yoshinaga Y."/>
            <person name="Zwiers L.-H."/>
            <person name="Turgeon B."/>
            <person name="Goodwin S."/>
            <person name="Spatafora J."/>
            <person name="Crous P."/>
            <person name="Grigoriev I."/>
        </authorList>
    </citation>
    <scope>NUCLEOTIDE SEQUENCE</scope>
    <source>
        <strain evidence="2">CBS 109.77</strain>
    </source>
</reference>
<evidence type="ECO:0000256" key="1">
    <source>
        <dbReference type="SAM" id="Phobius"/>
    </source>
</evidence>
<keyword evidence="1" id="KW-1133">Transmembrane helix</keyword>
<evidence type="ECO:0000313" key="2">
    <source>
        <dbReference type="EMBL" id="KAF2786980.1"/>
    </source>
</evidence>
<dbReference type="AlphaFoldDB" id="A0A6A6WS69"/>
<accession>A0A6A6WS69</accession>
<name>A0A6A6WS69_9PLEO</name>
<dbReference type="EMBL" id="MU002379">
    <property type="protein sequence ID" value="KAF2786980.1"/>
    <property type="molecule type" value="Genomic_DNA"/>
</dbReference>
<evidence type="ECO:0000313" key="3">
    <source>
        <dbReference type="Proteomes" id="UP000799757"/>
    </source>
</evidence>